<comment type="caution">
    <text evidence="6">The sequence shown here is derived from an EMBL/GenBank/DDBJ whole genome shotgun (WGS) entry which is preliminary data.</text>
</comment>
<accession>A0ABX0LFK9</accession>
<dbReference type="InterPro" id="IPR036188">
    <property type="entry name" value="FAD/NAD-bd_sf"/>
</dbReference>
<keyword evidence="7" id="KW-1185">Reference proteome</keyword>
<dbReference type="Pfam" id="PF05199">
    <property type="entry name" value="GMC_oxred_C"/>
    <property type="match status" value="1"/>
</dbReference>
<comment type="similarity">
    <text evidence="2">Belongs to the GMC oxidoreductase family.</text>
</comment>
<evidence type="ECO:0000256" key="3">
    <source>
        <dbReference type="ARBA" id="ARBA00022630"/>
    </source>
</evidence>
<dbReference type="EMBL" id="JAAOMA010000040">
    <property type="protein sequence ID" value="NHR07728.1"/>
    <property type="molecule type" value="Genomic_DNA"/>
</dbReference>
<dbReference type="RefSeq" id="WP_166453484.1">
    <property type="nucleotide sequence ID" value="NZ_JAAOMA010000040.1"/>
</dbReference>
<reference evidence="6 7" key="1">
    <citation type="submission" date="2020-03" db="EMBL/GenBank/DDBJ databases">
        <title>Draft genome sequence of environmentally isolated cultures.</title>
        <authorList>
            <person name="Wilson H.S."/>
            <person name="De Leon M.E."/>
        </authorList>
    </citation>
    <scope>NUCLEOTIDE SEQUENCE [LARGE SCALE GENOMIC DNA]</scope>
    <source>
        <strain evidence="6 7">HSC-31F16</strain>
    </source>
</reference>
<dbReference type="PROSITE" id="PS00624">
    <property type="entry name" value="GMC_OXRED_2"/>
    <property type="match status" value="1"/>
</dbReference>
<dbReference type="Proteomes" id="UP001515641">
    <property type="component" value="Unassembled WGS sequence"/>
</dbReference>
<dbReference type="PIRSF" id="PIRSF000137">
    <property type="entry name" value="Alcohol_oxidase"/>
    <property type="match status" value="1"/>
</dbReference>
<organism evidence="6 7">
    <name type="scientific">Chromobacterium fluminis</name>
    <dbReference type="NCBI Taxonomy" id="3044269"/>
    <lineage>
        <taxon>Bacteria</taxon>
        <taxon>Pseudomonadati</taxon>
        <taxon>Pseudomonadota</taxon>
        <taxon>Betaproteobacteria</taxon>
        <taxon>Neisseriales</taxon>
        <taxon>Chromobacteriaceae</taxon>
        <taxon>Chromobacterium</taxon>
    </lineage>
</organism>
<dbReference type="SUPFAM" id="SSF51905">
    <property type="entry name" value="FAD/NAD(P)-binding domain"/>
    <property type="match status" value="1"/>
</dbReference>
<dbReference type="PANTHER" id="PTHR11552:SF147">
    <property type="entry name" value="CHOLINE DEHYDROGENASE, MITOCHONDRIAL"/>
    <property type="match status" value="1"/>
</dbReference>
<evidence type="ECO:0000313" key="6">
    <source>
        <dbReference type="EMBL" id="NHR07728.1"/>
    </source>
</evidence>
<evidence type="ECO:0000256" key="4">
    <source>
        <dbReference type="ARBA" id="ARBA00022827"/>
    </source>
</evidence>
<dbReference type="Gene3D" id="3.30.560.10">
    <property type="entry name" value="Glucose Oxidase, domain 3"/>
    <property type="match status" value="1"/>
</dbReference>
<gene>
    <name evidence="6" type="ORF">HA052_21290</name>
</gene>
<comment type="cofactor">
    <cofactor evidence="1">
        <name>FAD</name>
        <dbReference type="ChEBI" id="CHEBI:57692"/>
    </cofactor>
</comment>
<keyword evidence="4" id="KW-0274">FAD</keyword>
<protein>
    <submittedName>
        <fullName evidence="6">GMC family oxidoreductase</fullName>
    </submittedName>
</protein>
<dbReference type="InterPro" id="IPR007867">
    <property type="entry name" value="GMC_OxRtase_C"/>
</dbReference>
<feature type="domain" description="Glucose-methanol-choline oxidoreductase N-terminal" evidence="5">
    <location>
        <begin position="334"/>
        <end position="348"/>
    </location>
</feature>
<dbReference type="InterPro" id="IPR000172">
    <property type="entry name" value="GMC_OxRdtase_N"/>
</dbReference>
<evidence type="ECO:0000313" key="7">
    <source>
        <dbReference type="Proteomes" id="UP001515641"/>
    </source>
</evidence>
<evidence type="ECO:0000259" key="5">
    <source>
        <dbReference type="PROSITE" id="PS00624"/>
    </source>
</evidence>
<evidence type="ECO:0000256" key="2">
    <source>
        <dbReference type="ARBA" id="ARBA00010790"/>
    </source>
</evidence>
<keyword evidence="3" id="KW-0285">Flavoprotein</keyword>
<sequence>MDEYEYIVVGSGAGGGTLAARLAEAGHRVLLLEAGGDPRALKGGDAWQPQAERLPDDYDVPVFHALASENEAMKLDYFVRHYADDAQQKRDPKYRAEWNGQKVDGVLYPRAGALGGCTAHNAMITVYPHNADWDGIAQLTGDDSWRADHMRGYFERLENCHHRPLYRWLGLLGVNPTRHGWRGWLQTEKAIPESALGDAGLVDTLLVSVDKVFDEVDVPHRSWRWLLQGQADPNDWRLVRDNAVGVCYPPLATRNHQRNGSRERVLDAAARHPDRLRVELDALATRVLFDEGQRAVGVEYLKGAGLYRASGRVSDAPGERREIRCSREVILAGGAFNSPQLLMLSGIGPAAHLQEHGIAPRVDLPGVGQNLQDRYEVGVVNRMNFKHWEVLKDAEFAPGDPQYKQWAEGRKGVYTTNGAVLAVIRRSAQERPLPDLFCFALLGLFKGYFPGYSRLFPEHLNYLTWAILKAHTNNRAGTVTLRSADPRDPPDINFHYFEEGSAGGDQDLDSVVEGIKFVRSLTADLKKQNLIAEEELPGEAVQSDDELRQFVRDNAWGHHASCSCAIGAREAGGVLDSRFRVHGVSGLRVVDASVFPRIPGFFIVSAVYMIAEKAAEAILEDAKRS</sequence>
<dbReference type="SUPFAM" id="SSF54373">
    <property type="entry name" value="FAD-linked reductases, C-terminal domain"/>
    <property type="match status" value="1"/>
</dbReference>
<proteinExistence type="inferred from homology"/>
<dbReference type="InterPro" id="IPR012132">
    <property type="entry name" value="GMC_OxRdtase"/>
</dbReference>
<dbReference type="Pfam" id="PF00732">
    <property type="entry name" value="GMC_oxred_N"/>
    <property type="match status" value="1"/>
</dbReference>
<name>A0ABX0LFK9_9NEIS</name>
<dbReference type="Gene3D" id="3.50.50.60">
    <property type="entry name" value="FAD/NAD(P)-binding domain"/>
    <property type="match status" value="1"/>
</dbReference>
<dbReference type="PANTHER" id="PTHR11552">
    <property type="entry name" value="GLUCOSE-METHANOL-CHOLINE GMC OXIDOREDUCTASE"/>
    <property type="match status" value="1"/>
</dbReference>
<evidence type="ECO:0000256" key="1">
    <source>
        <dbReference type="ARBA" id="ARBA00001974"/>
    </source>
</evidence>